<dbReference type="PANTHER" id="PTHR11669:SF0">
    <property type="entry name" value="PROTEIN STICHEL-LIKE 2"/>
    <property type="match status" value="1"/>
</dbReference>
<evidence type="ECO:0000256" key="6">
    <source>
        <dbReference type="ARBA" id="ARBA00022932"/>
    </source>
</evidence>
<keyword evidence="8 10" id="KW-0808">Transferase</keyword>
<name>E4U0B3_SULKY</name>
<dbReference type="CDD" id="cd00009">
    <property type="entry name" value="AAA"/>
    <property type="match status" value="1"/>
</dbReference>
<dbReference type="PANTHER" id="PTHR11669">
    <property type="entry name" value="REPLICATION FACTOR C / DNA POLYMERASE III GAMMA-TAU SUBUNIT"/>
    <property type="match status" value="1"/>
</dbReference>
<dbReference type="Gene3D" id="3.40.50.300">
    <property type="entry name" value="P-loop containing nucleotide triphosphate hydrolases"/>
    <property type="match status" value="1"/>
</dbReference>
<dbReference type="EMBL" id="CP002355">
    <property type="protein sequence ID" value="ADR33210.1"/>
    <property type="molecule type" value="Genomic_DNA"/>
</dbReference>
<dbReference type="FunFam" id="1.10.8.60:FF:000013">
    <property type="entry name" value="DNA polymerase III subunit gamma/tau"/>
    <property type="match status" value="1"/>
</dbReference>
<dbReference type="CDD" id="cd18137">
    <property type="entry name" value="HLD_clamp_pol_III_gamma_tau"/>
    <property type="match status" value="1"/>
</dbReference>
<dbReference type="Proteomes" id="UP000008721">
    <property type="component" value="Chromosome"/>
</dbReference>
<keyword evidence="3 8" id="KW-0547">Nucleotide-binding</keyword>
<evidence type="ECO:0000256" key="7">
    <source>
        <dbReference type="ARBA" id="ARBA00049244"/>
    </source>
</evidence>
<dbReference type="SMART" id="SM00382">
    <property type="entry name" value="AAA"/>
    <property type="match status" value="1"/>
</dbReference>
<dbReference type="NCBIfam" id="NF006280">
    <property type="entry name" value="PRK08451.1"/>
    <property type="match status" value="1"/>
</dbReference>
<evidence type="ECO:0000313" key="10">
    <source>
        <dbReference type="EMBL" id="ADR33210.1"/>
    </source>
</evidence>
<dbReference type="FunFam" id="3.40.50.300:FF:000014">
    <property type="entry name" value="DNA polymerase III subunit gamma/tau"/>
    <property type="match status" value="1"/>
</dbReference>
<dbReference type="InterPro" id="IPR012763">
    <property type="entry name" value="DNA_pol_III_sug/sutau_N"/>
</dbReference>
<gene>
    <name evidence="8" type="primary">dnaX</name>
    <name evidence="10" type="ordered locus">Sulku_0544</name>
</gene>
<accession>E4U0B3</accession>
<protein>
    <recommendedName>
        <fullName evidence="8">DNA polymerase III subunit gamma/tau</fullName>
        <ecNumber evidence="8">2.7.7.7</ecNumber>
    </recommendedName>
</protein>
<dbReference type="InterPro" id="IPR027417">
    <property type="entry name" value="P-loop_NTPase"/>
</dbReference>
<keyword evidence="2" id="KW-0479">Metal-binding</keyword>
<dbReference type="GO" id="GO:0009360">
    <property type="term" value="C:DNA polymerase III complex"/>
    <property type="evidence" value="ECO:0007669"/>
    <property type="project" value="InterPro"/>
</dbReference>
<dbReference type="SUPFAM" id="SSF52540">
    <property type="entry name" value="P-loop containing nucleoside triphosphate hydrolases"/>
    <property type="match status" value="1"/>
</dbReference>
<keyword evidence="6 8" id="KW-0239">DNA-directed DNA polymerase</keyword>
<evidence type="ECO:0000256" key="8">
    <source>
        <dbReference type="RuleBase" id="RU364063"/>
    </source>
</evidence>
<dbReference type="RefSeq" id="WP_013459407.1">
    <property type="nucleotide sequence ID" value="NC_014762.1"/>
</dbReference>
<comment type="catalytic activity">
    <reaction evidence="7 8">
        <text>DNA(n) + a 2'-deoxyribonucleoside 5'-triphosphate = DNA(n+1) + diphosphate</text>
        <dbReference type="Rhea" id="RHEA:22508"/>
        <dbReference type="Rhea" id="RHEA-COMP:17339"/>
        <dbReference type="Rhea" id="RHEA-COMP:17340"/>
        <dbReference type="ChEBI" id="CHEBI:33019"/>
        <dbReference type="ChEBI" id="CHEBI:61560"/>
        <dbReference type="ChEBI" id="CHEBI:173112"/>
        <dbReference type="EC" id="2.7.7.7"/>
    </reaction>
</comment>
<evidence type="ECO:0000256" key="1">
    <source>
        <dbReference type="ARBA" id="ARBA00006360"/>
    </source>
</evidence>
<feature type="domain" description="AAA+ ATPase" evidence="9">
    <location>
        <begin position="38"/>
        <end position="198"/>
    </location>
</feature>
<organism evidence="10 11">
    <name type="scientific">Sulfuricurvum kujiense (strain ATCC BAA-921 / DSM 16994 / JCM 11577 / YK-1)</name>
    <dbReference type="NCBI Taxonomy" id="709032"/>
    <lineage>
        <taxon>Bacteria</taxon>
        <taxon>Pseudomonadati</taxon>
        <taxon>Campylobacterota</taxon>
        <taxon>Epsilonproteobacteria</taxon>
        <taxon>Campylobacterales</taxon>
        <taxon>Sulfurimonadaceae</taxon>
        <taxon>Sulfuricurvum</taxon>
    </lineage>
</organism>
<dbReference type="InterPro" id="IPR045085">
    <property type="entry name" value="HLD_clamp_pol_III_gamma_tau"/>
</dbReference>
<evidence type="ECO:0000259" key="9">
    <source>
        <dbReference type="SMART" id="SM00382"/>
    </source>
</evidence>
<sequence length="549" mass="61117">MGTSEVLALKYRPRRFEELIGQESISQTLSLALDSKRLSHAYLFSGLRGSGKTSTARIFAKSLICENGPTSAPCDVCSHCVMANEGRHIDIIEMDAASSRKIDDIRDLIEHTKYRPASANVKIFIIDEVHMLTKEAHNALLKTLEEPPEYVKFILATTDPLKLPPTILSRTQHFRFKRISHPNIVHHLSHILHLENIEYQAEALDILARSGSGSLRDTLTLLDQAIIYSKGFVDVKTVADMLGLLDPDYISRLFDAIFAKDRSSLISMLQELEAYESEMVIDELIAYLKERLYEGDHRFSPLVIERFFRILSDAKTLFAINADGGFVVSLVLFKMIEALKIKEIDEMIESLESRVSHTPAKATASPIHSEAAAETPSIRVTPAPMPVKSQFEQLCALISDRSAELGACFKNNVTFLSYEESILTWESCAEGEDKELLKNSFGIIRQFVREIYGVTTQIKSQGCTKSAEELSPAPVIEEPSFTEAPAEEETVAENDSMIEEAEIGVGSCVSQCDESSVKEFDGGDVLKEPMIQKAAELFEATKITVQSKV</sequence>
<dbReference type="NCBIfam" id="TIGR02397">
    <property type="entry name" value="dnaX_nterm"/>
    <property type="match status" value="1"/>
</dbReference>
<comment type="similarity">
    <text evidence="1 8">Belongs to the DnaX/STICHEL family.</text>
</comment>
<dbReference type="Pfam" id="PF22608">
    <property type="entry name" value="DNAX_ATPase_lid"/>
    <property type="match status" value="1"/>
</dbReference>
<keyword evidence="4" id="KW-0862">Zinc</keyword>
<evidence type="ECO:0000256" key="3">
    <source>
        <dbReference type="ARBA" id="ARBA00022741"/>
    </source>
</evidence>
<dbReference type="AlphaFoldDB" id="E4U0B3"/>
<dbReference type="eggNOG" id="COG2812">
    <property type="taxonomic scope" value="Bacteria"/>
</dbReference>
<dbReference type="InterPro" id="IPR003593">
    <property type="entry name" value="AAA+_ATPase"/>
</dbReference>
<dbReference type="GO" id="GO:0005524">
    <property type="term" value="F:ATP binding"/>
    <property type="evidence" value="ECO:0007669"/>
    <property type="project" value="UniProtKB-KW"/>
</dbReference>
<dbReference type="KEGG" id="sku:Sulku_0544"/>
<proteinExistence type="inferred from homology"/>
<dbReference type="Pfam" id="PF13177">
    <property type="entry name" value="DNA_pol3_delta2"/>
    <property type="match status" value="1"/>
</dbReference>
<dbReference type="Gene3D" id="1.10.8.60">
    <property type="match status" value="1"/>
</dbReference>
<evidence type="ECO:0000256" key="2">
    <source>
        <dbReference type="ARBA" id="ARBA00022723"/>
    </source>
</evidence>
<dbReference type="HOGENOM" id="CLU_006229_0_8_7"/>
<dbReference type="GO" id="GO:0046872">
    <property type="term" value="F:metal ion binding"/>
    <property type="evidence" value="ECO:0007669"/>
    <property type="project" value="UniProtKB-KW"/>
</dbReference>
<evidence type="ECO:0000256" key="5">
    <source>
        <dbReference type="ARBA" id="ARBA00022840"/>
    </source>
</evidence>
<evidence type="ECO:0000313" key="11">
    <source>
        <dbReference type="Proteomes" id="UP000008721"/>
    </source>
</evidence>
<dbReference type="STRING" id="709032.Sulku_0544"/>
<keyword evidence="11" id="KW-1185">Reference proteome</keyword>
<dbReference type="GO" id="GO:0003887">
    <property type="term" value="F:DNA-directed DNA polymerase activity"/>
    <property type="evidence" value="ECO:0007669"/>
    <property type="project" value="UniProtKB-KW"/>
</dbReference>
<keyword evidence="5 8" id="KW-0067">ATP-binding</keyword>
<dbReference type="OrthoDB" id="9810148at2"/>
<reference evidence="10 11" key="1">
    <citation type="journal article" date="2012" name="Stand. Genomic Sci.">
        <title>Complete genome sequence of the sulfur compounds oxidizing chemolithoautotroph Sulfuricurvum kujiense type strain (YK-1(T)).</title>
        <authorList>
            <person name="Han C."/>
            <person name="Kotsyurbenko O."/>
            <person name="Chertkov O."/>
            <person name="Held B."/>
            <person name="Lapidus A."/>
            <person name="Nolan M."/>
            <person name="Lucas S."/>
            <person name="Hammon N."/>
            <person name="Deshpande S."/>
            <person name="Cheng J.F."/>
            <person name="Tapia R."/>
            <person name="Goodwin L.A."/>
            <person name="Pitluck S."/>
            <person name="Liolios K."/>
            <person name="Pagani I."/>
            <person name="Ivanova N."/>
            <person name="Mavromatis K."/>
            <person name="Mikhailova N."/>
            <person name="Pati A."/>
            <person name="Chen A."/>
            <person name="Palaniappan K."/>
            <person name="Land M."/>
            <person name="Hauser L."/>
            <person name="Chang Y.J."/>
            <person name="Jeffries C.D."/>
            <person name="Brambilla E.M."/>
            <person name="Rohde M."/>
            <person name="Spring S."/>
            <person name="Sikorski J."/>
            <person name="Goker M."/>
            <person name="Woyke T."/>
            <person name="Bristow J."/>
            <person name="Eisen J.A."/>
            <person name="Markowitz V."/>
            <person name="Hugenholtz P."/>
            <person name="Kyrpides N.C."/>
            <person name="Klenk H.P."/>
            <person name="Detter J.C."/>
        </authorList>
    </citation>
    <scope>NUCLEOTIDE SEQUENCE [LARGE SCALE GENOMIC DNA]</scope>
    <source>
        <strain evidence="11">ATCC BAA-921 / DSM 16994 / JCM 11577 / YK-1</strain>
    </source>
</reference>
<dbReference type="EC" id="2.7.7.7" evidence="8"/>
<evidence type="ECO:0000256" key="4">
    <source>
        <dbReference type="ARBA" id="ARBA00022833"/>
    </source>
</evidence>
<dbReference type="GO" id="GO:0006261">
    <property type="term" value="P:DNA-templated DNA replication"/>
    <property type="evidence" value="ECO:0007669"/>
    <property type="project" value="TreeGrafter"/>
</dbReference>
<comment type="function">
    <text evidence="8">DNA polymerase III is a complex, multichain enzyme responsible for most of the replicative synthesis in bacteria. This DNA polymerase also exhibits 3' to 5' exonuclease activity.</text>
</comment>
<dbReference type="InterPro" id="IPR050238">
    <property type="entry name" value="DNA_Rep/Repair_Clamp_Loader"/>
</dbReference>
<keyword evidence="8" id="KW-0235">DNA replication</keyword>
<keyword evidence="8 10" id="KW-0548">Nucleotidyltransferase</keyword>
<comment type="subunit">
    <text evidence="8">DNA polymerase III contains a core (composed of alpha, epsilon and theta chains) that associates with a tau subunit. This core dimerizes to form the POLIII' complex. PolIII' associates with the gamma complex (composed of gamma, delta, delta', psi and chi chains) and with the beta chain to form the complete DNA polymerase III complex.</text>
</comment>